<accession>A0A9Q8T5Y3</accession>
<dbReference type="EMBL" id="CP019479">
    <property type="protein sequence ID" value="UQC88736.1"/>
    <property type="molecule type" value="Genomic_DNA"/>
</dbReference>
<evidence type="ECO:0000313" key="1">
    <source>
        <dbReference type="EMBL" id="UQC88736.1"/>
    </source>
</evidence>
<evidence type="ECO:0000313" key="2">
    <source>
        <dbReference type="Proteomes" id="UP000830671"/>
    </source>
</evidence>
<keyword evidence="2" id="KW-1185">Reference proteome</keyword>
<sequence>MQPKLGLAWRSLSSLATLGAALGGLFAWSLEDRYKRGRAGEKQKVRHPRHINRDQRLASIRTCLGGTTVISYCKVRDVA</sequence>
<proteinExistence type="predicted"/>
<dbReference type="RefSeq" id="XP_049150338.1">
    <property type="nucleotide sequence ID" value="XM_049293192.1"/>
</dbReference>
<name>A0A9Q8T5Y3_9PEZI</name>
<dbReference type="GeneID" id="73348202"/>
<protein>
    <submittedName>
        <fullName evidence="1">Uncharacterized protein</fullName>
    </submittedName>
</protein>
<reference evidence="1" key="1">
    <citation type="journal article" date="2021" name="Mol. Plant Microbe Interact.">
        <title>Complete Genome Sequence of the Plant-Pathogenic Fungus Colletotrichum lupini.</title>
        <authorList>
            <person name="Baroncelli R."/>
            <person name="Pensec F."/>
            <person name="Da Lio D."/>
            <person name="Boufleur T."/>
            <person name="Vicente I."/>
            <person name="Sarrocco S."/>
            <person name="Picot A."/>
            <person name="Baraldi E."/>
            <person name="Sukno S."/>
            <person name="Thon M."/>
            <person name="Le Floch G."/>
        </authorList>
    </citation>
    <scope>NUCLEOTIDE SEQUENCE</scope>
    <source>
        <strain evidence="1">IMI 504893</strain>
    </source>
</reference>
<dbReference type="Proteomes" id="UP000830671">
    <property type="component" value="Chromosome 7"/>
</dbReference>
<dbReference type="KEGG" id="clup:CLUP02_14261"/>
<gene>
    <name evidence="1" type="ORF">CLUP02_14261</name>
</gene>
<organism evidence="1 2">
    <name type="scientific">Colletotrichum lupini</name>
    <dbReference type="NCBI Taxonomy" id="145971"/>
    <lineage>
        <taxon>Eukaryota</taxon>
        <taxon>Fungi</taxon>
        <taxon>Dikarya</taxon>
        <taxon>Ascomycota</taxon>
        <taxon>Pezizomycotina</taxon>
        <taxon>Sordariomycetes</taxon>
        <taxon>Hypocreomycetidae</taxon>
        <taxon>Glomerellales</taxon>
        <taxon>Glomerellaceae</taxon>
        <taxon>Colletotrichum</taxon>
        <taxon>Colletotrichum acutatum species complex</taxon>
    </lineage>
</organism>
<dbReference type="AlphaFoldDB" id="A0A9Q8T5Y3"/>